<evidence type="ECO:0000313" key="1">
    <source>
        <dbReference type="EMBL" id="KAL3058070.1"/>
    </source>
</evidence>
<name>A0ABD2GWP1_PAGBO</name>
<dbReference type="EMBL" id="JBIYXZ010002074">
    <property type="protein sequence ID" value="KAL3058070.1"/>
    <property type="molecule type" value="Genomic_DNA"/>
</dbReference>
<reference evidence="1 2" key="2">
    <citation type="journal article" date="2024" name="G3 (Bethesda)">
        <title>The genome of the cryopelagic Antarctic bald notothen, Trematomus borchgrevinki.</title>
        <authorList>
            <person name="Rayamajhi N."/>
            <person name="Rivera-Colon A.G."/>
            <person name="Minhas B.F."/>
            <person name="Cheng C.C."/>
            <person name="Catchen J.M."/>
        </authorList>
    </citation>
    <scope>NUCLEOTIDE SEQUENCE [LARGE SCALE GENOMIC DNA]</scope>
    <source>
        <strain evidence="1">AGRC-2024</strain>
    </source>
</reference>
<organism evidence="1 2">
    <name type="scientific">Pagothenia borchgrevinki</name>
    <name type="common">Bald rockcod</name>
    <name type="synonym">Trematomus borchgrevinki</name>
    <dbReference type="NCBI Taxonomy" id="8213"/>
    <lineage>
        <taxon>Eukaryota</taxon>
        <taxon>Metazoa</taxon>
        <taxon>Chordata</taxon>
        <taxon>Craniata</taxon>
        <taxon>Vertebrata</taxon>
        <taxon>Euteleostomi</taxon>
        <taxon>Actinopterygii</taxon>
        <taxon>Neopterygii</taxon>
        <taxon>Teleostei</taxon>
        <taxon>Neoteleostei</taxon>
        <taxon>Acanthomorphata</taxon>
        <taxon>Eupercaria</taxon>
        <taxon>Perciformes</taxon>
        <taxon>Notothenioidei</taxon>
        <taxon>Nototheniidae</taxon>
        <taxon>Pagothenia</taxon>
    </lineage>
</organism>
<sequence>MDSPLLEHRTCRTCPGLIAGADPHCLCFRCLGMDHAEDGLGQSPACNACRMIPRLSRRHRGDHFRVKFGPQVEVEDQDLEVVEMDELDDEV</sequence>
<reference evidence="1 2" key="1">
    <citation type="journal article" date="2022" name="G3 (Bethesda)">
        <title>Evaluating Illumina-, Nanopore-, and PacBio-based genome assembly strategies with the bald notothen, Trematomus borchgrevinki.</title>
        <authorList>
            <person name="Rayamajhi N."/>
            <person name="Cheng C.C."/>
            <person name="Catchen J.M."/>
        </authorList>
    </citation>
    <scope>NUCLEOTIDE SEQUENCE [LARGE SCALE GENOMIC DNA]</scope>
    <source>
        <strain evidence="1">AGRC-2024</strain>
    </source>
</reference>
<dbReference type="AlphaFoldDB" id="A0ABD2GWP1"/>
<gene>
    <name evidence="1" type="ORF">OYC64_010286</name>
</gene>
<dbReference type="Proteomes" id="UP001619887">
    <property type="component" value="Unassembled WGS sequence"/>
</dbReference>
<comment type="caution">
    <text evidence="1">The sequence shown here is derived from an EMBL/GenBank/DDBJ whole genome shotgun (WGS) entry which is preliminary data.</text>
</comment>
<accession>A0ABD2GWP1</accession>
<keyword evidence="2" id="KW-1185">Reference proteome</keyword>
<proteinExistence type="predicted"/>
<protein>
    <submittedName>
        <fullName evidence="1">Uncharacterized protein</fullName>
    </submittedName>
</protein>
<evidence type="ECO:0000313" key="2">
    <source>
        <dbReference type="Proteomes" id="UP001619887"/>
    </source>
</evidence>